<gene>
    <name evidence="1" type="ORF">GPM918_LOCUS38040</name>
    <name evidence="2" type="ORF">SRO942_LOCUS38835</name>
</gene>
<proteinExistence type="predicted"/>
<name>A0A815VIX2_9BILA</name>
<dbReference type="EMBL" id="CAJNOQ010024767">
    <property type="protein sequence ID" value="CAF1530830.1"/>
    <property type="molecule type" value="Genomic_DNA"/>
</dbReference>
<evidence type="ECO:0000313" key="2">
    <source>
        <dbReference type="EMBL" id="CAF4390091.1"/>
    </source>
</evidence>
<comment type="caution">
    <text evidence="1">The sequence shown here is derived from an EMBL/GenBank/DDBJ whole genome shotgun (WGS) entry which is preliminary data.</text>
</comment>
<keyword evidence="3" id="KW-1185">Reference proteome</keyword>
<dbReference type="Proteomes" id="UP000663829">
    <property type="component" value="Unassembled WGS sequence"/>
</dbReference>
<feature type="non-terminal residue" evidence="1">
    <location>
        <position position="1"/>
    </location>
</feature>
<organism evidence="1 3">
    <name type="scientific">Didymodactylos carnosus</name>
    <dbReference type="NCBI Taxonomy" id="1234261"/>
    <lineage>
        <taxon>Eukaryota</taxon>
        <taxon>Metazoa</taxon>
        <taxon>Spiralia</taxon>
        <taxon>Gnathifera</taxon>
        <taxon>Rotifera</taxon>
        <taxon>Eurotatoria</taxon>
        <taxon>Bdelloidea</taxon>
        <taxon>Philodinida</taxon>
        <taxon>Philodinidae</taxon>
        <taxon>Didymodactylos</taxon>
    </lineage>
</organism>
<dbReference type="EMBL" id="CAJOBC010090348">
    <property type="protein sequence ID" value="CAF4390091.1"/>
    <property type="molecule type" value="Genomic_DNA"/>
</dbReference>
<dbReference type="Proteomes" id="UP000681722">
    <property type="component" value="Unassembled WGS sequence"/>
</dbReference>
<protein>
    <submittedName>
        <fullName evidence="1">Uncharacterized protein</fullName>
    </submittedName>
</protein>
<dbReference type="AlphaFoldDB" id="A0A815VIX2"/>
<accession>A0A815VIX2</accession>
<evidence type="ECO:0000313" key="1">
    <source>
        <dbReference type="EMBL" id="CAF1530830.1"/>
    </source>
</evidence>
<evidence type="ECO:0000313" key="3">
    <source>
        <dbReference type="Proteomes" id="UP000663829"/>
    </source>
</evidence>
<reference evidence="1" key="1">
    <citation type="submission" date="2021-02" db="EMBL/GenBank/DDBJ databases">
        <authorList>
            <person name="Nowell W R."/>
        </authorList>
    </citation>
    <scope>NUCLEOTIDE SEQUENCE</scope>
</reference>
<sequence length="125" mass="14051">MGKTQREKAHSTALRHSVQWFGVGKSTPNPLTLKLLDSYDPQQIVERIKETENETDKDTTRAPRPKPLSAMALSKVLFSDEDVRWTRGTGIFQVQHENAQPHAATYTLDMFGDNERLVATPSSAK</sequence>